<accession>A0ABV6AUP9</accession>
<dbReference type="Proteomes" id="UP001589733">
    <property type="component" value="Unassembled WGS sequence"/>
</dbReference>
<feature type="compositionally biased region" description="Low complexity" evidence="1">
    <location>
        <begin position="241"/>
        <end position="253"/>
    </location>
</feature>
<dbReference type="EMBL" id="JBHLYR010000013">
    <property type="protein sequence ID" value="MFB9991232.1"/>
    <property type="molecule type" value="Genomic_DNA"/>
</dbReference>
<evidence type="ECO:0000256" key="1">
    <source>
        <dbReference type="SAM" id="MobiDB-lite"/>
    </source>
</evidence>
<dbReference type="RefSeq" id="WP_380005954.1">
    <property type="nucleotide sequence ID" value="NZ_JBHLYR010000013.1"/>
</dbReference>
<evidence type="ECO:0000313" key="3">
    <source>
        <dbReference type="Proteomes" id="UP001589733"/>
    </source>
</evidence>
<organism evidence="2 3">
    <name type="scientific">Deinococcus oregonensis</name>
    <dbReference type="NCBI Taxonomy" id="1805970"/>
    <lineage>
        <taxon>Bacteria</taxon>
        <taxon>Thermotogati</taxon>
        <taxon>Deinococcota</taxon>
        <taxon>Deinococci</taxon>
        <taxon>Deinococcales</taxon>
        <taxon>Deinococcaceae</taxon>
        <taxon>Deinococcus</taxon>
    </lineage>
</organism>
<sequence>MHVKDARTPVANTQGVVNPRLAFDTAMFQTRHGLFAPDLSLWTGTQADAPAGGAAPSQGPVAAPKDDLRLTPEEWRAKRKSELADVELSKLVGKVVELEETNRDLRQRKLPEGGKALTPEEAKEWEAYRLLGKPDELATSVNAGKAASTELATLKQEKETASIADVAKAKPSVLTERLALSNLTAKVQGEAPKTGEEDKRTVRLIDKDGKDVGELKEYATQHWADYVPALFPAAPAGQGSGQTQSSGTVITGQSGAGTQTPAPANAFSGILQGRQPAQGQTVVSAFNFTPQGASK</sequence>
<reference evidence="2 3" key="1">
    <citation type="submission" date="2024-09" db="EMBL/GenBank/DDBJ databases">
        <authorList>
            <person name="Sun Q."/>
            <person name="Mori K."/>
        </authorList>
    </citation>
    <scope>NUCLEOTIDE SEQUENCE [LARGE SCALE GENOMIC DNA]</scope>
    <source>
        <strain evidence="2 3">JCM 13503</strain>
    </source>
</reference>
<keyword evidence="3" id="KW-1185">Reference proteome</keyword>
<gene>
    <name evidence="2" type="ORF">ACFFLM_04445</name>
</gene>
<name>A0ABV6AUP9_9DEIO</name>
<comment type="caution">
    <text evidence="2">The sequence shown here is derived from an EMBL/GenBank/DDBJ whole genome shotgun (WGS) entry which is preliminary data.</text>
</comment>
<proteinExistence type="predicted"/>
<feature type="compositionally biased region" description="Low complexity" evidence="1">
    <location>
        <begin position="46"/>
        <end position="63"/>
    </location>
</feature>
<evidence type="ECO:0000313" key="2">
    <source>
        <dbReference type="EMBL" id="MFB9991232.1"/>
    </source>
</evidence>
<feature type="region of interest" description="Disordered" evidence="1">
    <location>
        <begin position="235"/>
        <end position="267"/>
    </location>
</feature>
<feature type="region of interest" description="Disordered" evidence="1">
    <location>
        <begin position="46"/>
        <end position="67"/>
    </location>
</feature>
<protein>
    <submittedName>
        <fullName evidence="2">Uncharacterized protein</fullName>
    </submittedName>
</protein>